<evidence type="ECO:0000256" key="1">
    <source>
        <dbReference type="ARBA" id="ARBA00022723"/>
    </source>
</evidence>
<keyword evidence="1" id="KW-0479">Metal-binding</keyword>
<dbReference type="PANTHER" id="PTHR43468:SF1">
    <property type="entry name" value="TRNA-GUANOSINE(34) QUEUINE TRANSGLYCOSYLASE"/>
    <property type="match status" value="1"/>
</dbReference>
<dbReference type="Proteomes" id="UP000198968">
    <property type="component" value="Unassembled WGS sequence"/>
</dbReference>
<protein>
    <submittedName>
        <fullName evidence="3">tRNA-guanine family transglycosylase</fullName>
    </submittedName>
</protein>
<dbReference type="NCBIfam" id="NF041059">
    <property type="entry name" value="DpdA"/>
    <property type="match status" value="1"/>
</dbReference>
<accession>A0A1I5CTM3</accession>
<dbReference type="Pfam" id="PF01702">
    <property type="entry name" value="TGT"/>
    <property type="match status" value="1"/>
</dbReference>
<dbReference type="EMBL" id="FOVG01000002">
    <property type="protein sequence ID" value="SFN90196.1"/>
    <property type="molecule type" value="Genomic_DNA"/>
</dbReference>
<dbReference type="InterPro" id="IPR036511">
    <property type="entry name" value="TGT-like_sf"/>
</dbReference>
<dbReference type="GO" id="GO:0006400">
    <property type="term" value="P:tRNA modification"/>
    <property type="evidence" value="ECO:0007669"/>
    <property type="project" value="InterPro"/>
</dbReference>
<gene>
    <name evidence="3" type="ORF">SAMN05428971_2456</name>
</gene>
<dbReference type="AlphaFoldDB" id="A0A1I5CTM3"/>
<dbReference type="OrthoDB" id="233198at2"/>
<evidence type="ECO:0000313" key="3">
    <source>
        <dbReference type="EMBL" id="SFN90196.1"/>
    </source>
</evidence>
<dbReference type="PANTHER" id="PTHR43468">
    <property type="match status" value="1"/>
</dbReference>
<dbReference type="InterPro" id="IPR002616">
    <property type="entry name" value="tRNA_ribo_trans-like"/>
</dbReference>
<feature type="domain" description="tRNA-guanine(15) transglycosylase-like" evidence="2">
    <location>
        <begin position="152"/>
        <end position="264"/>
    </location>
</feature>
<evidence type="ECO:0000259" key="2">
    <source>
        <dbReference type="Pfam" id="PF01702"/>
    </source>
</evidence>
<dbReference type="SUPFAM" id="SSF51713">
    <property type="entry name" value="tRNA-guanine transglycosylase"/>
    <property type="match status" value="1"/>
</dbReference>
<name>A0A1I5CTM3_9GAMM</name>
<sequence>MSKLKYFFPDSQDFIDPSFDFFRETRNEHRVRQRDDHYPHEIFPHPYDGMLVSKAVVDGLGGGESKYTRAQRLRYFRNGMKHFFRLPDNMETMGDCGAFTYVNQDVPPYRVEEVIEFYETSRFNYGVSLDHIVFGYEKPGEVFGGEVLAECRRRQDITLTLAQEFINKSHKSCFTPFGVAHGWSKDSYRQSVEALLAMGYKNITMGGMVPLKTVQILETLEEIKPRLKSDTHVHLLGIARPESFVDFIKFGVTSIDSTTPLQQAFKDRKNNYHSLAGPAYTAVRVPQFDANPSLSRKIKSGIIDQDIARHLEKDAMNALFKFDNDSMSLIQTLEAVLAYERFHSGEKEADKIRADYHRTLSERPWKQCHCNICKSIGINVIIFRGAERNRRRGFHNIQVLYSRLQQTLSQRPEELS</sequence>
<dbReference type="RefSeq" id="WP_090964028.1">
    <property type="nucleotide sequence ID" value="NZ_FOVG01000002.1"/>
</dbReference>
<organism evidence="3 4">
    <name type="scientific">Candidatus Pantoea varia</name>
    <dbReference type="NCBI Taxonomy" id="1881036"/>
    <lineage>
        <taxon>Bacteria</taxon>
        <taxon>Pseudomonadati</taxon>
        <taxon>Pseudomonadota</taxon>
        <taxon>Gammaproteobacteria</taxon>
        <taxon>Enterobacterales</taxon>
        <taxon>Erwiniaceae</taxon>
        <taxon>Pantoea</taxon>
    </lineage>
</organism>
<keyword evidence="4" id="KW-1185">Reference proteome</keyword>
<dbReference type="Gene3D" id="3.20.20.105">
    <property type="entry name" value="Queuine tRNA-ribosyltransferase-like"/>
    <property type="match status" value="1"/>
</dbReference>
<reference evidence="4" key="1">
    <citation type="submission" date="2016-10" db="EMBL/GenBank/DDBJ databases">
        <authorList>
            <person name="Varghese N."/>
            <person name="Submissions S."/>
        </authorList>
    </citation>
    <scope>NUCLEOTIDE SEQUENCE [LARGE SCALE GENOMIC DNA]</scope>
    <source>
        <strain evidence="4">OV426</strain>
    </source>
</reference>
<evidence type="ECO:0000313" key="4">
    <source>
        <dbReference type="Proteomes" id="UP000198968"/>
    </source>
</evidence>
<dbReference type="GO" id="GO:0046872">
    <property type="term" value="F:metal ion binding"/>
    <property type="evidence" value="ECO:0007669"/>
    <property type="project" value="UniProtKB-KW"/>
</dbReference>
<proteinExistence type="predicted"/>
<dbReference type="InterPro" id="IPR053537">
    <property type="entry name" value="DNA-guanine_TGase"/>
</dbReference>